<dbReference type="EMBL" id="JBHTIW010000014">
    <property type="protein sequence ID" value="MFD0921595.1"/>
    <property type="molecule type" value="Genomic_DNA"/>
</dbReference>
<reference evidence="3" key="1">
    <citation type="journal article" date="2019" name="Int. J. Syst. Evol. Microbiol.">
        <title>The Global Catalogue of Microorganisms (GCM) 10K type strain sequencing project: providing services to taxonomists for standard genome sequencing and annotation.</title>
        <authorList>
            <consortium name="The Broad Institute Genomics Platform"/>
            <consortium name="The Broad Institute Genome Sequencing Center for Infectious Disease"/>
            <person name="Wu L."/>
            <person name="Ma J."/>
        </authorList>
    </citation>
    <scope>NUCLEOTIDE SEQUENCE [LARGE SCALE GENOMIC DNA]</scope>
    <source>
        <strain evidence="3">CCUG 56401</strain>
    </source>
</reference>
<keyword evidence="3" id="KW-1185">Reference proteome</keyword>
<protein>
    <submittedName>
        <fullName evidence="2">Recombinase-like helix-turn-helix domain-containing protein</fullName>
    </submittedName>
</protein>
<organism evidence="2 3">
    <name type="scientific">Saccharopolyspora rosea</name>
    <dbReference type="NCBI Taxonomy" id="524884"/>
    <lineage>
        <taxon>Bacteria</taxon>
        <taxon>Bacillati</taxon>
        <taxon>Actinomycetota</taxon>
        <taxon>Actinomycetes</taxon>
        <taxon>Pseudonocardiales</taxon>
        <taxon>Pseudonocardiaceae</taxon>
        <taxon>Saccharopolyspora</taxon>
    </lineage>
</organism>
<evidence type="ECO:0000313" key="3">
    <source>
        <dbReference type="Proteomes" id="UP001597018"/>
    </source>
</evidence>
<name>A0ABW3FU00_9PSEU</name>
<dbReference type="Pfam" id="PF20552">
    <property type="entry name" value="HTH_62"/>
    <property type="match status" value="1"/>
</dbReference>
<evidence type="ECO:0000313" key="2">
    <source>
        <dbReference type="EMBL" id="MFD0921595.1"/>
    </source>
</evidence>
<gene>
    <name evidence="2" type="ORF">ACFQ16_17765</name>
</gene>
<feature type="domain" description="Recombinase-like" evidence="1">
    <location>
        <begin position="3"/>
        <end position="71"/>
    </location>
</feature>
<dbReference type="Proteomes" id="UP001597018">
    <property type="component" value="Unassembled WGS sequence"/>
</dbReference>
<accession>A0ABW3FU00</accession>
<proteinExistence type="predicted"/>
<sequence length="75" mass="8301">MPLNLEPVQSRFRPTTNYEDAFADELEAVYGRGVHDLPGVVAALNATGVRPPDGADWTEETFTRELARLGAKEDR</sequence>
<dbReference type="InterPro" id="IPR046789">
    <property type="entry name" value="HTH_62"/>
</dbReference>
<dbReference type="RefSeq" id="WP_263247058.1">
    <property type="nucleotide sequence ID" value="NZ_BAABLT010000006.1"/>
</dbReference>
<comment type="caution">
    <text evidence="2">The sequence shown here is derived from an EMBL/GenBank/DDBJ whole genome shotgun (WGS) entry which is preliminary data.</text>
</comment>
<evidence type="ECO:0000259" key="1">
    <source>
        <dbReference type="Pfam" id="PF20552"/>
    </source>
</evidence>